<dbReference type="Proteomes" id="UP001597221">
    <property type="component" value="Unassembled WGS sequence"/>
</dbReference>
<proteinExistence type="predicted"/>
<reference evidence="3" key="1">
    <citation type="journal article" date="2019" name="Int. J. Syst. Evol. Microbiol.">
        <title>The Global Catalogue of Microorganisms (GCM) 10K type strain sequencing project: providing services to taxonomists for standard genome sequencing and annotation.</title>
        <authorList>
            <consortium name="The Broad Institute Genomics Platform"/>
            <consortium name="The Broad Institute Genome Sequencing Center for Infectious Disease"/>
            <person name="Wu L."/>
            <person name="Ma J."/>
        </authorList>
    </citation>
    <scope>NUCLEOTIDE SEQUENCE [LARGE SCALE GENOMIC DNA]</scope>
    <source>
        <strain evidence="3">CGMCC 1.12376</strain>
    </source>
</reference>
<dbReference type="EMBL" id="JBHUDE010000038">
    <property type="protein sequence ID" value="MFD1607520.1"/>
    <property type="molecule type" value="Genomic_DNA"/>
</dbReference>
<evidence type="ECO:0008006" key="4">
    <source>
        <dbReference type="Google" id="ProtNLM"/>
    </source>
</evidence>
<dbReference type="RefSeq" id="WP_379596950.1">
    <property type="nucleotide sequence ID" value="NZ_JBHUDE010000038.1"/>
</dbReference>
<organism evidence="2 3">
    <name type="scientific">Oceanobacillus luteolus</name>
    <dbReference type="NCBI Taxonomy" id="1274358"/>
    <lineage>
        <taxon>Bacteria</taxon>
        <taxon>Bacillati</taxon>
        <taxon>Bacillota</taxon>
        <taxon>Bacilli</taxon>
        <taxon>Bacillales</taxon>
        <taxon>Bacillaceae</taxon>
        <taxon>Oceanobacillus</taxon>
    </lineage>
</organism>
<keyword evidence="1" id="KW-1133">Transmembrane helix</keyword>
<name>A0ABW4HS41_9BACI</name>
<evidence type="ECO:0000256" key="1">
    <source>
        <dbReference type="SAM" id="Phobius"/>
    </source>
</evidence>
<keyword evidence="3" id="KW-1185">Reference proteome</keyword>
<comment type="caution">
    <text evidence="2">The sequence shown here is derived from an EMBL/GenBank/DDBJ whole genome shotgun (WGS) entry which is preliminary data.</text>
</comment>
<evidence type="ECO:0000313" key="2">
    <source>
        <dbReference type="EMBL" id="MFD1607520.1"/>
    </source>
</evidence>
<keyword evidence="1" id="KW-0472">Membrane</keyword>
<gene>
    <name evidence="2" type="ORF">ACFSBH_07645</name>
</gene>
<keyword evidence="1" id="KW-0812">Transmembrane</keyword>
<feature type="transmembrane region" description="Helical" evidence="1">
    <location>
        <begin position="26"/>
        <end position="44"/>
    </location>
</feature>
<protein>
    <recommendedName>
        <fullName evidence="4">YqzM family protein</fullName>
    </recommendedName>
</protein>
<evidence type="ECO:0000313" key="3">
    <source>
        <dbReference type="Proteomes" id="UP001597221"/>
    </source>
</evidence>
<accession>A0ABW4HS41</accession>
<sequence>MGFWKDEWNKMDEVEKKGVINTFKTPVYLIIAIFFLIVVINSIASTL</sequence>